<dbReference type="InterPro" id="IPR011701">
    <property type="entry name" value="MFS"/>
</dbReference>
<dbReference type="InterPro" id="IPR036259">
    <property type="entry name" value="MFS_trans_sf"/>
</dbReference>
<keyword evidence="10" id="KW-1185">Reference proteome</keyword>
<feature type="transmembrane region" description="Helical" evidence="7">
    <location>
        <begin position="337"/>
        <end position="357"/>
    </location>
</feature>
<keyword evidence="5 7" id="KW-1133">Transmembrane helix</keyword>
<feature type="domain" description="Major facilitator superfamily (MFS) profile" evidence="8">
    <location>
        <begin position="18"/>
        <end position="494"/>
    </location>
</feature>
<feature type="transmembrane region" description="Helical" evidence="7">
    <location>
        <begin position="235"/>
        <end position="251"/>
    </location>
</feature>
<keyword evidence="3" id="KW-1003">Cell membrane</keyword>
<dbReference type="PANTHER" id="PTHR42718">
    <property type="entry name" value="MAJOR FACILITATOR SUPERFAMILY MULTIDRUG TRANSPORTER MFSC"/>
    <property type="match status" value="1"/>
</dbReference>
<evidence type="ECO:0000256" key="3">
    <source>
        <dbReference type="ARBA" id="ARBA00022475"/>
    </source>
</evidence>
<organism evidence="9 10">
    <name type="scientific">Citricoccus zhacaiensis</name>
    <dbReference type="NCBI Taxonomy" id="489142"/>
    <lineage>
        <taxon>Bacteria</taxon>
        <taxon>Bacillati</taxon>
        <taxon>Actinomycetota</taxon>
        <taxon>Actinomycetes</taxon>
        <taxon>Micrococcales</taxon>
        <taxon>Micrococcaceae</taxon>
        <taxon>Citricoccus</taxon>
    </lineage>
</organism>
<name>A0ABQ2LMY9_9MICC</name>
<keyword evidence="2" id="KW-0813">Transport</keyword>
<feature type="transmembrane region" description="Helical" evidence="7">
    <location>
        <begin position="467"/>
        <end position="490"/>
    </location>
</feature>
<dbReference type="EMBL" id="BMLQ01000001">
    <property type="protein sequence ID" value="GGO40751.1"/>
    <property type="molecule type" value="Genomic_DNA"/>
</dbReference>
<feature type="transmembrane region" description="Helical" evidence="7">
    <location>
        <begin position="142"/>
        <end position="162"/>
    </location>
</feature>
<evidence type="ECO:0000256" key="4">
    <source>
        <dbReference type="ARBA" id="ARBA00022692"/>
    </source>
</evidence>
<evidence type="ECO:0000256" key="5">
    <source>
        <dbReference type="ARBA" id="ARBA00022989"/>
    </source>
</evidence>
<feature type="transmembrane region" description="Helical" evidence="7">
    <location>
        <begin position="309"/>
        <end position="330"/>
    </location>
</feature>
<dbReference type="Gene3D" id="1.20.1720.10">
    <property type="entry name" value="Multidrug resistance protein D"/>
    <property type="match status" value="1"/>
</dbReference>
<feature type="transmembrane region" description="Helical" evidence="7">
    <location>
        <begin position="204"/>
        <end position="223"/>
    </location>
</feature>
<dbReference type="Proteomes" id="UP000642509">
    <property type="component" value="Unassembled WGS sequence"/>
</dbReference>
<feature type="transmembrane region" description="Helical" evidence="7">
    <location>
        <begin position="271"/>
        <end position="289"/>
    </location>
</feature>
<evidence type="ECO:0000256" key="2">
    <source>
        <dbReference type="ARBA" id="ARBA00022448"/>
    </source>
</evidence>
<sequence>MTTSSMPAEMTPLRRWLLLVAVSAGVLLITLDNTILYTALPTLTAELGATASESLWILNAYPLVMCGLLLGAGTLGDRYGHRRLFLIGLVLFGAASLVAAFAPGVTVLITARALLAVGAACMMPATLALIRIGFDDVRQRNVAIGVWGSISVVGAALGPIVGGLLLEHFWWGSVFLINVPVVLGALVLTPWVAPRARPDRSRSWDALSSLYAMVALTGAVFAIKEATGPDPSWPLLAVTAASAVAGAWLFVRRQRELDDPVLDFAVFRNQAFSAGFLAAACSMFVIGGVQLVTTQRFQLVEGYTPLQSGLLVAALAAGSLLTSLAGGATLHVLGLRTLITGGFILGTLGMTLAALGATSHLGLLVTGLVLTGAGMGAAMSVASTAIIGNVPARQAGMASSVEEVSYEFGNLLAVAILGSLATLVYTLTVQLPSGAPAGAADSMSQAVTVAPGDPAVLAAAGAAYDTAFVTVLAIITAVVAVCAVATGWLLRHYGPGTPASAYESNH</sequence>
<dbReference type="Pfam" id="PF07690">
    <property type="entry name" value="MFS_1"/>
    <property type="match status" value="1"/>
</dbReference>
<dbReference type="RefSeq" id="WP_425549747.1">
    <property type="nucleotide sequence ID" value="NZ_BAAAOU010000003.1"/>
</dbReference>
<evidence type="ECO:0000256" key="1">
    <source>
        <dbReference type="ARBA" id="ARBA00004651"/>
    </source>
</evidence>
<dbReference type="PROSITE" id="PS50850">
    <property type="entry name" value="MFS"/>
    <property type="match status" value="1"/>
</dbReference>
<evidence type="ECO:0000259" key="8">
    <source>
        <dbReference type="PROSITE" id="PS50850"/>
    </source>
</evidence>
<dbReference type="SUPFAM" id="SSF103473">
    <property type="entry name" value="MFS general substrate transporter"/>
    <property type="match status" value="1"/>
</dbReference>
<protein>
    <submittedName>
        <fullName evidence="9">MFS transporter</fullName>
    </submittedName>
</protein>
<dbReference type="PRINTS" id="PR01036">
    <property type="entry name" value="TCRTETB"/>
</dbReference>
<dbReference type="InterPro" id="IPR020846">
    <property type="entry name" value="MFS_dom"/>
</dbReference>
<evidence type="ECO:0000256" key="7">
    <source>
        <dbReference type="SAM" id="Phobius"/>
    </source>
</evidence>
<evidence type="ECO:0000313" key="10">
    <source>
        <dbReference type="Proteomes" id="UP000642509"/>
    </source>
</evidence>
<dbReference type="CDD" id="cd17321">
    <property type="entry name" value="MFS_MMR_MDR_like"/>
    <property type="match status" value="1"/>
</dbReference>
<keyword evidence="4 7" id="KW-0812">Transmembrane</keyword>
<feature type="transmembrane region" description="Helical" evidence="7">
    <location>
        <begin position="55"/>
        <end position="72"/>
    </location>
</feature>
<feature type="transmembrane region" description="Helical" evidence="7">
    <location>
        <begin position="168"/>
        <end position="192"/>
    </location>
</feature>
<keyword evidence="6 7" id="KW-0472">Membrane</keyword>
<feature type="transmembrane region" description="Helical" evidence="7">
    <location>
        <begin position="363"/>
        <end position="387"/>
    </location>
</feature>
<accession>A0ABQ2LMY9</accession>
<dbReference type="Gene3D" id="1.20.1250.20">
    <property type="entry name" value="MFS general substrate transporter like domains"/>
    <property type="match status" value="1"/>
</dbReference>
<feature type="transmembrane region" description="Helical" evidence="7">
    <location>
        <begin position="109"/>
        <end position="130"/>
    </location>
</feature>
<gene>
    <name evidence="9" type="ORF">GCM10010977_03550</name>
</gene>
<proteinExistence type="predicted"/>
<evidence type="ECO:0000313" key="9">
    <source>
        <dbReference type="EMBL" id="GGO40751.1"/>
    </source>
</evidence>
<dbReference type="PANTHER" id="PTHR42718:SF47">
    <property type="entry name" value="METHYL VIOLOGEN RESISTANCE PROTEIN SMVA"/>
    <property type="match status" value="1"/>
</dbReference>
<comment type="caution">
    <text evidence="9">The sequence shown here is derived from an EMBL/GenBank/DDBJ whole genome shotgun (WGS) entry which is preliminary data.</text>
</comment>
<feature type="transmembrane region" description="Helical" evidence="7">
    <location>
        <begin position="84"/>
        <end position="103"/>
    </location>
</feature>
<reference evidence="10" key="1">
    <citation type="journal article" date="2019" name="Int. J. Syst. Evol. Microbiol.">
        <title>The Global Catalogue of Microorganisms (GCM) 10K type strain sequencing project: providing services to taxonomists for standard genome sequencing and annotation.</title>
        <authorList>
            <consortium name="The Broad Institute Genomics Platform"/>
            <consortium name="The Broad Institute Genome Sequencing Center for Infectious Disease"/>
            <person name="Wu L."/>
            <person name="Ma J."/>
        </authorList>
    </citation>
    <scope>NUCLEOTIDE SEQUENCE [LARGE SCALE GENOMIC DNA]</scope>
    <source>
        <strain evidence="10">CGMCC 1.7064</strain>
    </source>
</reference>
<evidence type="ECO:0000256" key="6">
    <source>
        <dbReference type="ARBA" id="ARBA00023136"/>
    </source>
</evidence>
<comment type="subcellular location">
    <subcellularLocation>
        <location evidence="1">Cell membrane</location>
        <topology evidence="1">Multi-pass membrane protein</topology>
    </subcellularLocation>
</comment>
<feature type="transmembrane region" description="Helical" evidence="7">
    <location>
        <begin position="408"/>
        <end position="427"/>
    </location>
</feature>